<gene>
    <name evidence="1" type="ORF">MNBD_GAMMA07-1039</name>
</gene>
<dbReference type="EMBL" id="UOFF01000321">
    <property type="protein sequence ID" value="VAW57048.1"/>
    <property type="molecule type" value="Genomic_DNA"/>
</dbReference>
<protein>
    <recommendedName>
        <fullName evidence="2">Type II toxin-antitoxin system PemK/MazF family toxin</fullName>
    </recommendedName>
</protein>
<evidence type="ECO:0008006" key="2">
    <source>
        <dbReference type="Google" id="ProtNLM"/>
    </source>
</evidence>
<dbReference type="InterPro" id="IPR003477">
    <property type="entry name" value="PemK-like"/>
</dbReference>
<accession>A0A3B0WM25</accession>
<dbReference type="Pfam" id="PF02452">
    <property type="entry name" value="PemK_toxin"/>
    <property type="match status" value="1"/>
</dbReference>
<sequence>MAITFHPHPGQILLCDFSQGFKVPEMVKSHRPVVVLTSPVVGRAELVTILALSTKKPDRIMPFHYKIPRNSMPQMGRFQENDTWVKGDMIYTAGFHRLDLIRLGKRDKNTGKRLYFKQKIGRKQMSEIYKCMLHGLNLGRLGQHL</sequence>
<dbReference type="SUPFAM" id="SSF50118">
    <property type="entry name" value="Cell growth inhibitor/plasmid maintenance toxic component"/>
    <property type="match status" value="1"/>
</dbReference>
<organism evidence="1">
    <name type="scientific">hydrothermal vent metagenome</name>
    <dbReference type="NCBI Taxonomy" id="652676"/>
    <lineage>
        <taxon>unclassified sequences</taxon>
        <taxon>metagenomes</taxon>
        <taxon>ecological metagenomes</taxon>
    </lineage>
</organism>
<proteinExistence type="predicted"/>
<name>A0A3B0WM25_9ZZZZ</name>
<dbReference type="InterPro" id="IPR011067">
    <property type="entry name" value="Plasmid_toxin/cell-grow_inhib"/>
</dbReference>
<dbReference type="Gene3D" id="2.30.30.110">
    <property type="match status" value="1"/>
</dbReference>
<evidence type="ECO:0000313" key="1">
    <source>
        <dbReference type="EMBL" id="VAW57048.1"/>
    </source>
</evidence>
<dbReference type="AlphaFoldDB" id="A0A3B0WM25"/>
<dbReference type="GO" id="GO:0003677">
    <property type="term" value="F:DNA binding"/>
    <property type="evidence" value="ECO:0007669"/>
    <property type="project" value="InterPro"/>
</dbReference>
<reference evidence="1" key="1">
    <citation type="submission" date="2018-06" db="EMBL/GenBank/DDBJ databases">
        <authorList>
            <person name="Zhirakovskaya E."/>
        </authorList>
    </citation>
    <scope>NUCLEOTIDE SEQUENCE</scope>
</reference>